<feature type="transmembrane region" description="Helical" evidence="2">
    <location>
        <begin position="32"/>
        <end position="58"/>
    </location>
</feature>
<organism evidence="3 4">
    <name type="scientific">Rhodopirellula baltica WH47</name>
    <dbReference type="NCBI Taxonomy" id="991778"/>
    <lineage>
        <taxon>Bacteria</taxon>
        <taxon>Pseudomonadati</taxon>
        <taxon>Planctomycetota</taxon>
        <taxon>Planctomycetia</taxon>
        <taxon>Pirellulales</taxon>
        <taxon>Pirellulaceae</taxon>
        <taxon>Rhodopirellula</taxon>
    </lineage>
</organism>
<feature type="region of interest" description="Disordered" evidence="1">
    <location>
        <begin position="97"/>
        <end position="121"/>
    </location>
</feature>
<keyword evidence="2" id="KW-1133">Transmembrane helix</keyword>
<evidence type="ECO:0000313" key="4">
    <source>
        <dbReference type="Proteomes" id="UP000006222"/>
    </source>
</evidence>
<dbReference type="AlphaFoldDB" id="F2AST9"/>
<gene>
    <name evidence="3" type="ORF">RBWH47_00638</name>
</gene>
<feature type="compositionally biased region" description="Acidic residues" evidence="1">
    <location>
        <begin position="260"/>
        <end position="284"/>
    </location>
</feature>
<sequence length="298" mass="32437">MSMHPTDPFQSGSPNDPNVMAQPVKKSGWGCVIWGCLGTLTFAIVLMVASVFGAYYFFTGQVEKYTDDRPANVPVVEWEQEQLDELQARIDAFSEQVKSGSQDAETNGDGEIVGDDLETTDPLPVAADAPRELRLTSDEINALISANDELRGKAYVRIEESRLYGQITLPTDKIPGGKGRYFNADAEFEVSMDNGVLVVRLTSASVKGEPIPESFMEGFSQQNLAKDVYDDVETAELLRKFDKIEVVDDAIILQLREPDPENDSDETGASEESDAPVDDADSAEPESPAGDAAESIAE</sequence>
<dbReference type="PATRIC" id="fig|991778.3.peg.2954"/>
<name>F2AST9_RHOBT</name>
<reference evidence="3 4" key="1">
    <citation type="journal article" date="2013" name="Mar. Genomics">
        <title>Expression of sulfatases in Rhodopirellula baltica and the diversity of sulfatases in the genus Rhodopirellula.</title>
        <authorList>
            <person name="Wegner C.E."/>
            <person name="Richter-Heitmann T."/>
            <person name="Klindworth A."/>
            <person name="Klockow C."/>
            <person name="Richter M."/>
            <person name="Achstetter T."/>
            <person name="Glockner F.O."/>
            <person name="Harder J."/>
        </authorList>
    </citation>
    <scope>NUCLEOTIDE SEQUENCE [LARGE SCALE GENOMIC DNA]</scope>
    <source>
        <strain evidence="3 4">WH47</strain>
    </source>
</reference>
<protein>
    <submittedName>
        <fullName evidence="3">Uncharacterized protein</fullName>
    </submittedName>
</protein>
<accession>F2AST9</accession>
<proteinExistence type="predicted"/>
<evidence type="ECO:0000256" key="1">
    <source>
        <dbReference type="SAM" id="MobiDB-lite"/>
    </source>
</evidence>
<dbReference type="Proteomes" id="UP000006222">
    <property type="component" value="Unassembled WGS sequence"/>
</dbReference>
<feature type="region of interest" description="Disordered" evidence="1">
    <location>
        <begin position="1"/>
        <end position="21"/>
    </location>
</feature>
<comment type="caution">
    <text evidence="3">The sequence shown here is derived from an EMBL/GenBank/DDBJ whole genome shotgun (WGS) entry which is preliminary data.</text>
</comment>
<keyword evidence="2" id="KW-0472">Membrane</keyword>
<keyword evidence="2" id="KW-0812">Transmembrane</keyword>
<evidence type="ECO:0000313" key="3">
    <source>
        <dbReference type="EMBL" id="EGF27232.1"/>
    </source>
</evidence>
<dbReference type="RefSeq" id="WP_007326700.1">
    <property type="nucleotide sequence ID" value="NZ_AFAR01000154.1"/>
</dbReference>
<evidence type="ECO:0000256" key="2">
    <source>
        <dbReference type="SAM" id="Phobius"/>
    </source>
</evidence>
<feature type="compositionally biased region" description="Acidic residues" evidence="1">
    <location>
        <begin position="106"/>
        <end position="119"/>
    </location>
</feature>
<feature type="region of interest" description="Disordered" evidence="1">
    <location>
        <begin position="254"/>
        <end position="298"/>
    </location>
</feature>
<dbReference type="EMBL" id="AFAR01000154">
    <property type="protein sequence ID" value="EGF27232.1"/>
    <property type="molecule type" value="Genomic_DNA"/>
</dbReference>